<sequence>MAVGELVKSIASSPRPRKRIDEQRILYRRIGKGSSQSLKTRVGRNPGFEGPVAVFP</sequence>
<accession>A0A8J2BNZ7</accession>
<dbReference type="AlphaFoldDB" id="A0A8J2BNZ7"/>
<reference evidence="1" key="1">
    <citation type="submission" date="2021-02" db="EMBL/GenBank/DDBJ databases">
        <authorList>
            <person name="Cremers G."/>
            <person name="Picone N."/>
        </authorList>
    </citation>
    <scope>NUCLEOTIDE SEQUENCE</scope>
    <source>
        <strain evidence="1">PQ17</strain>
    </source>
</reference>
<comment type="caution">
    <text evidence="1">The sequence shown here is derived from an EMBL/GenBank/DDBJ whole genome shotgun (WGS) entry which is preliminary data.</text>
</comment>
<protein>
    <submittedName>
        <fullName evidence="1">Uncharacterized protein</fullName>
    </submittedName>
</protein>
<organism evidence="1 2">
    <name type="scientific">Candidatus Methylacidithermus pantelleriae</name>
    <dbReference type="NCBI Taxonomy" id="2744239"/>
    <lineage>
        <taxon>Bacteria</taxon>
        <taxon>Pseudomonadati</taxon>
        <taxon>Verrucomicrobiota</taxon>
        <taxon>Methylacidiphilae</taxon>
        <taxon>Methylacidiphilales</taxon>
        <taxon>Methylacidiphilaceae</taxon>
        <taxon>Candidatus Methylacidithermus</taxon>
    </lineage>
</organism>
<evidence type="ECO:0000313" key="2">
    <source>
        <dbReference type="Proteomes" id="UP000663859"/>
    </source>
</evidence>
<gene>
    <name evidence="1" type="ORF">MPNT_50183</name>
</gene>
<evidence type="ECO:0000313" key="1">
    <source>
        <dbReference type="EMBL" id="CAF0702764.1"/>
    </source>
</evidence>
<dbReference type="Proteomes" id="UP000663859">
    <property type="component" value="Unassembled WGS sequence"/>
</dbReference>
<proteinExistence type="predicted"/>
<keyword evidence="2" id="KW-1185">Reference proteome</keyword>
<name>A0A8J2BNZ7_9BACT</name>
<dbReference type="EMBL" id="CAJNOB010000045">
    <property type="protein sequence ID" value="CAF0702764.1"/>
    <property type="molecule type" value="Genomic_DNA"/>
</dbReference>